<protein>
    <submittedName>
        <fullName evidence="2">Alpha/beta fold hydrolase</fullName>
    </submittedName>
</protein>
<proteinExistence type="predicted"/>
<evidence type="ECO:0000259" key="1">
    <source>
        <dbReference type="Pfam" id="PF00561"/>
    </source>
</evidence>
<keyword evidence="2" id="KW-0378">Hydrolase</keyword>
<dbReference type="InterPro" id="IPR050266">
    <property type="entry name" value="AB_hydrolase_sf"/>
</dbReference>
<evidence type="ECO:0000313" key="2">
    <source>
        <dbReference type="EMBL" id="TMV13167.1"/>
    </source>
</evidence>
<name>A0ABY2X9V7_9RHOB</name>
<comment type="caution">
    <text evidence="2">The sequence shown here is derived from an EMBL/GenBank/DDBJ whole genome shotgun (WGS) entry which is preliminary data.</text>
</comment>
<dbReference type="GO" id="GO:0016787">
    <property type="term" value="F:hydrolase activity"/>
    <property type="evidence" value="ECO:0007669"/>
    <property type="project" value="UniProtKB-KW"/>
</dbReference>
<feature type="domain" description="AB hydrolase-1" evidence="1">
    <location>
        <begin position="11"/>
        <end position="236"/>
    </location>
</feature>
<accession>A0ABY2X9V7</accession>
<dbReference type="PRINTS" id="PR00111">
    <property type="entry name" value="ABHYDROLASE"/>
</dbReference>
<dbReference type="Proteomes" id="UP001191082">
    <property type="component" value="Unassembled WGS sequence"/>
</dbReference>
<dbReference type="Gene3D" id="3.40.50.1820">
    <property type="entry name" value="alpha/beta hydrolase"/>
    <property type="match status" value="1"/>
</dbReference>
<dbReference type="RefSeq" id="WP_138863723.1">
    <property type="nucleotide sequence ID" value="NZ_VCPC01000002.1"/>
</dbReference>
<dbReference type="Pfam" id="PF00561">
    <property type="entry name" value="Abhydrolase_1"/>
    <property type="match status" value="1"/>
</dbReference>
<dbReference type="PANTHER" id="PTHR43798">
    <property type="entry name" value="MONOACYLGLYCEROL LIPASE"/>
    <property type="match status" value="1"/>
</dbReference>
<evidence type="ECO:0000313" key="3">
    <source>
        <dbReference type="Proteomes" id="UP001191082"/>
    </source>
</evidence>
<reference evidence="2 3" key="1">
    <citation type="submission" date="2019-05" db="EMBL/GenBank/DDBJ databases">
        <title>Marivita sp. nov. isolated from sea sediment.</title>
        <authorList>
            <person name="Kim W."/>
        </authorList>
    </citation>
    <scope>NUCLEOTIDE SEQUENCE [LARGE SCALE GENOMIC DNA]</scope>
    <source>
        <strain evidence="2 3">CAU 1492</strain>
    </source>
</reference>
<keyword evidence="3" id="KW-1185">Reference proteome</keyword>
<dbReference type="InterPro" id="IPR029058">
    <property type="entry name" value="AB_hydrolase_fold"/>
</dbReference>
<gene>
    <name evidence="2" type="ORF">FGK64_10400</name>
</gene>
<sequence>MLNFRRHGRGPALVFQHGYLGGNSLWNPQLTFFSRMFDVIIPDAPGYAGSAGEPVAETIAEMAEANFALLDHLGIDDFCLVGHSMGGMIVQEMAAQQERRIRKLVLYGTACSGKMPRRFETFEETANSVRQDGLEAMGRRIGKTWFVEGEDAPNYWLCQNSGNGTTLEAALAGLRAMPAWDGSDRLGNLSMPVMVMGGDRDRSYSLDEMVHLYRSIPNARLGLLPHCAHNAHLEKPDLFNQILADFLLET</sequence>
<dbReference type="EMBL" id="VCPC01000002">
    <property type="protein sequence ID" value="TMV13167.1"/>
    <property type="molecule type" value="Genomic_DNA"/>
</dbReference>
<dbReference type="SUPFAM" id="SSF53474">
    <property type="entry name" value="alpha/beta-Hydrolases"/>
    <property type="match status" value="1"/>
</dbReference>
<organism evidence="2 3">
    <name type="scientific">Arenibacterium halophilum</name>
    <dbReference type="NCBI Taxonomy" id="2583821"/>
    <lineage>
        <taxon>Bacteria</taxon>
        <taxon>Pseudomonadati</taxon>
        <taxon>Pseudomonadota</taxon>
        <taxon>Alphaproteobacteria</taxon>
        <taxon>Rhodobacterales</taxon>
        <taxon>Paracoccaceae</taxon>
        <taxon>Arenibacterium</taxon>
    </lineage>
</organism>
<dbReference type="InterPro" id="IPR000073">
    <property type="entry name" value="AB_hydrolase_1"/>
</dbReference>